<dbReference type="InterPro" id="IPR017972">
    <property type="entry name" value="Cyt_P450_CS"/>
</dbReference>
<dbReference type="InterPro" id="IPR001128">
    <property type="entry name" value="Cyt_P450"/>
</dbReference>
<organism evidence="8 10">
    <name type="scientific">Rubroshorea leprosula</name>
    <dbReference type="NCBI Taxonomy" id="152421"/>
    <lineage>
        <taxon>Eukaryota</taxon>
        <taxon>Viridiplantae</taxon>
        <taxon>Streptophyta</taxon>
        <taxon>Embryophyta</taxon>
        <taxon>Tracheophyta</taxon>
        <taxon>Spermatophyta</taxon>
        <taxon>Magnoliopsida</taxon>
        <taxon>eudicotyledons</taxon>
        <taxon>Gunneridae</taxon>
        <taxon>Pentapetalae</taxon>
        <taxon>rosids</taxon>
        <taxon>malvids</taxon>
        <taxon>Malvales</taxon>
        <taxon>Dipterocarpaceae</taxon>
        <taxon>Rubroshorea</taxon>
    </lineage>
</organism>
<dbReference type="GO" id="GO:0010268">
    <property type="term" value="P:brassinosteroid homeostasis"/>
    <property type="evidence" value="ECO:0007669"/>
    <property type="project" value="TreeGrafter"/>
</dbReference>
<dbReference type="InterPro" id="IPR036396">
    <property type="entry name" value="Cyt_P450_sf"/>
</dbReference>
<dbReference type="Pfam" id="PF00067">
    <property type="entry name" value="p450"/>
    <property type="match status" value="1"/>
</dbReference>
<dbReference type="GO" id="GO:0005506">
    <property type="term" value="F:iron ion binding"/>
    <property type="evidence" value="ECO:0007669"/>
    <property type="project" value="InterPro"/>
</dbReference>
<dbReference type="EMBL" id="BPVZ01000040">
    <property type="protein sequence ID" value="GKV14132.1"/>
    <property type="molecule type" value="Genomic_DNA"/>
</dbReference>
<evidence type="ECO:0000256" key="6">
    <source>
        <dbReference type="ARBA" id="ARBA00023004"/>
    </source>
</evidence>
<keyword evidence="10" id="KW-1185">Reference proteome</keyword>
<dbReference type="PRINTS" id="PR00359">
    <property type="entry name" value="BP450"/>
</dbReference>
<accession>A0AAV5JNV0</accession>
<evidence type="ECO:0000313" key="9">
    <source>
        <dbReference type="EMBL" id="GKV14132.1"/>
    </source>
</evidence>
<evidence type="ECO:0000313" key="10">
    <source>
        <dbReference type="Proteomes" id="UP001054252"/>
    </source>
</evidence>
<dbReference type="GO" id="GO:0020037">
    <property type="term" value="F:heme binding"/>
    <property type="evidence" value="ECO:0007669"/>
    <property type="project" value="InterPro"/>
</dbReference>
<evidence type="ECO:0000256" key="1">
    <source>
        <dbReference type="ARBA" id="ARBA00004167"/>
    </source>
</evidence>
<dbReference type="PROSITE" id="PS00086">
    <property type="entry name" value="CYTOCHROME_P450"/>
    <property type="match status" value="1"/>
</dbReference>
<evidence type="ECO:0000313" key="8">
    <source>
        <dbReference type="EMBL" id="GKV14131.1"/>
    </source>
</evidence>
<dbReference type="GO" id="GO:0004497">
    <property type="term" value="F:monooxygenase activity"/>
    <property type="evidence" value="ECO:0007669"/>
    <property type="project" value="UniProtKB-KW"/>
</dbReference>
<keyword evidence="7" id="KW-0503">Monooxygenase</keyword>
<keyword evidence="3" id="KW-0812">Transmembrane</keyword>
<dbReference type="GO" id="GO:0016705">
    <property type="term" value="F:oxidoreductase activity, acting on paired donors, with incorporation or reduction of molecular oxygen"/>
    <property type="evidence" value="ECO:0007669"/>
    <property type="project" value="InterPro"/>
</dbReference>
<keyword evidence="5" id="KW-1133">Transmembrane helix</keyword>
<keyword evidence="4 7" id="KW-0479">Metal-binding</keyword>
<name>A0AAV5JNV0_9ROSI</name>
<dbReference type="SUPFAM" id="SSF48264">
    <property type="entry name" value="Cytochrome P450"/>
    <property type="match status" value="1"/>
</dbReference>
<dbReference type="Gene3D" id="1.10.630.10">
    <property type="entry name" value="Cytochrome P450"/>
    <property type="match status" value="2"/>
</dbReference>
<dbReference type="PANTHER" id="PTHR24286">
    <property type="entry name" value="CYTOCHROME P450 26"/>
    <property type="match status" value="1"/>
</dbReference>
<evidence type="ECO:0000256" key="4">
    <source>
        <dbReference type="ARBA" id="ARBA00022723"/>
    </source>
</evidence>
<proteinExistence type="inferred from homology"/>
<reference evidence="8 10" key="1">
    <citation type="journal article" date="2021" name="Commun. Biol.">
        <title>The genome of Shorea leprosula (Dipterocarpaceae) highlights the ecological relevance of drought in aseasonal tropical rainforests.</title>
        <authorList>
            <person name="Ng K.K.S."/>
            <person name="Kobayashi M.J."/>
            <person name="Fawcett J.A."/>
            <person name="Hatakeyama M."/>
            <person name="Paape T."/>
            <person name="Ng C.H."/>
            <person name="Ang C.C."/>
            <person name="Tnah L.H."/>
            <person name="Lee C.T."/>
            <person name="Nishiyama T."/>
            <person name="Sese J."/>
            <person name="O'Brien M.J."/>
            <person name="Copetti D."/>
            <person name="Mohd Noor M.I."/>
            <person name="Ong R.C."/>
            <person name="Putra M."/>
            <person name="Sireger I.Z."/>
            <person name="Indrioko S."/>
            <person name="Kosugi Y."/>
            <person name="Izuno A."/>
            <person name="Isagi Y."/>
            <person name="Lee S.L."/>
            <person name="Shimizu K.K."/>
        </authorList>
    </citation>
    <scope>NUCLEOTIDE SEQUENCE [LARGE SCALE GENOMIC DNA]</scope>
    <source>
        <strain evidence="8">214</strain>
    </source>
</reference>
<keyword evidence="5" id="KW-0472">Membrane</keyword>
<evidence type="ECO:0008006" key="11">
    <source>
        <dbReference type="Google" id="ProtNLM"/>
    </source>
</evidence>
<dbReference type="GO" id="GO:0016125">
    <property type="term" value="P:sterol metabolic process"/>
    <property type="evidence" value="ECO:0007669"/>
    <property type="project" value="TreeGrafter"/>
</dbReference>
<keyword evidence="7" id="KW-0560">Oxidoreductase</keyword>
<comment type="subcellular location">
    <subcellularLocation>
        <location evidence="1">Membrane</location>
        <topology evidence="1">Single-pass membrane protein</topology>
    </subcellularLocation>
</comment>
<gene>
    <name evidence="8" type="ORF">SLEP1_g25044</name>
    <name evidence="9" type="ORF">SLEP1_g25045</name>
</gene>
<protein>
    <recommendedName>
        <fullName evidence="11">Cytochrome P450</fullName>
    </recommendedName>
</protein>
<dbReference type="Proteomes" id="UP001054252">
    <property type="component" value="Unassembled WGS sequence"/>
</dbReference>
<dbReference type="GO" id="GO:0016132">
    <property type="term" value="P:brassinosteroid biosynthetic process"/>
    <property type="evidence" value="ECO:0007669"/>
    <property type="project" value="TreeGrafter"/>
</dbReference>
<sequence length="209" mass="23875">MVAALQSWPQKGKIKTYNEVKKLTCENIGKLFASLEKGPTLDTMKSLYEGVMQGIRAMPLKFPGTAFHHAFQVGSKRHVVEETIRMANIVVFVFRLVSKEVEFQGYKIPKNRKVILWLRYLHMNPETFEDPLCFDPERWNEPMKPVVFMAFGGGVRICAGNMLARMQLVFFLRHLSAGYKWELLNPAAEMPYLPNPRPVDGVEVSISAI</sequence>
<comment type="similarity">
    <text evidence="2 7">Belongs to the cytochrome P450 family.</text>
</comment>
<evidence type="ECO:0000256" key="5">
    <source>
        <dbReference type="ARBA" id="ARBA00022989"/>
    </source>
</evidence>
<dbReference type="EMBL" id="BPVZ01000040">
    <property type="protein sequence ID" value="GKV14131.1"/>
    <property type="molecule type" value="Genomic_DNA"/>
</dbReference>
<evidence type="ECO:0000256" key="2">
    <source>
        <dbReference type="ARBA" id="ARBA00010617"/>
    </source>
</evidence>
<keyword evidence="6 7" id="KW-0408">Iron</keyword>
<evidence type="ECO:0000256" key="7">
    <source>
        <dbReference type="RuleBase" id="RU000461"/>
    </source>
</evidence>
<dbReference type="PANTHER" id="PTHR24286:SF12">
    <property type="entry name" value="CYTOCHROME P450 FAMILY PROTEIN, EXPRESSED"/>
    <property type="match status" value="1"/>
</dbReference>
<comment type="caution">
    <text evidence="8">The sequence shown here is derived from an EMBL/GenBank/DDBJ whole genome shotgun (WGS) entry which is preliminary data.</text>
</comment>
<dbReference type="InterPro" id="IPR002397">
    <property type="entry name" value="Cyt_P450_B"/>
</dbReference>
<dbReference type="AlphaFoldDB" id="A0AAV5JNV0"/>
<dbReference type="GO" id="GO:0016020">
    <property type="term" value="C:membrane"/>
    <property type="evidence" value="ECO:0007669"/>
    <property type="project" value="UniProtKB-SubCell"/>
</dbReference>
<evidence type="ECO:0000256" key="3">
    <source>
        <dbReference type="ARBA" id="ARBA00022692"/>
    </source>
</evidence>
<keyword evidence="7" id="KW-0349">Heme</keyword>